<reference evidence="2 3" key="1">
    <citation type="journal article" date="2014" name="PLoS Genet.">
        <title>Phylogenetically driven sequencing of extremely halophilic archaea reveals strategies for static and dynamic osmo-response.</title>
        <authorList>
            <person name="Becker E.A."/>
            <person name="Seitzer P.M."/>
            <person name="Tritt A."/>
            <person name="Larsen D."/>
            <person name="Krusor M."/>
            <person name="Yao A.I."/>
            <person name="Wu D."/>
            <person name="Madern D."/>
            <person name="Eisen J.A."/>
            <person name="Darling A.E."/>
            <person name="Facciotti M.T."/>
        </authorList>
    </citation>
    <scope>NUCLEOTIDE SEQUENCE [LARGE SCALE GENOMIC DNA]</scope>
    <source>
        <strain evidence="2 3">DSM 14210</strain>
    </source>
</reference>
<feature type="transmembrane region" description="Helical" evidence="1">
    <location>
        <begin position="74"/>
        <end position="94"/>
    </location>
</feature>
<accession>M0DTN8</accession>
<keyword evidence="1" id="KW-0812">Transmembrane</keyword>
<comment type="caution">
    <text evidence="2">The sequence shown here is derived from an EMBL/GenBank/DDBJ whole genome shotgun (WGS) entry which is preliminary data.</text>
</comment>
<dbReference type="PATRIC" id="fig|1227485.3.peg.1167"/>
<proteinExistence type="predicted"/>
<gene>
    <name evidence="2" type="ORF">C472_06080</name>
</gene>
<feature type="transmembrane region" description="Helical" evidence="1">
    <location>
        <begin position="20"/>
        <end position="38"/>
    </location>
</feature>
<evidence type="ECO:0000313" key="3">
    <source>
        <dbReference type="Proteomes" id="UP000011523"/>
    </source>
</evidence>
<organism evidence="2 3">
    <name type="scientific">Halorubrum tebenquichense DSM 14210</name>
    <dbReference type="NCBI Taxonomy" id="1227485"/>
    <lineage>
        <taxon>Archaea</taxon>
        <taxon>Methanobacteriati</taxon>
        <taxon>Methanobacteriota</taxon>
        <taxon>Stenosarchaea group</taxon>
        <taxon>Halobacteria</taxon>
        <taxon>Halobacteriales</taxon>
        <taxon>Haloferacaceae</taxon>
        <taxon>Halorubrum</taxon>
    </lineage>
</organism>
<keyword evidence="3" id="KW-1185">Reference proteome</keyword>
<sequence length="156" mass="16245">MASALRAALLGSSRDRSLPWIRLVAPPLCFAVAFAAYAVGVFAIAGGVIFVPFDAAALGVAVALGLAYRRDGLLFAWLTVYAALLGYSAVFHFLGLSGRSLAERATAFLSPDGLVFLGVEALVFGTVAWVVGTLAAATVERVRDRRESAGPTARGE</sequence>
<dbReference type="Proteomes" id="UP000011523">
    <property type="component" value="Unassembled WGS sequence"/>
</dbReference>
<protein>
    <submittedName>
        <fullName evidence="2">Uncharacterized protein</fullName>
    </submittedName>
</protein>
<evidence type="ECO:0000313" key="2">
    <source>
        <dbReference type="EMBL" id="ELZ38865.1"/>
    </source>
</evidence>
<evidence type="ECO:0000256" key="1">
    <source>
        <dbReference type="SAM" id="Phobius"/>
    </source>
</evidence>
<feature type="transmembrane region" description="Helical" evidence="1">
    <location>
        <begin position="114"/>
        <end position="137"/>
    </location>
</feature>
<dbReference type="EMBL" id="AOJD01000033">
    <property type="protein sequence ID" value="ELZ38865.1"/>
    <property type="molecule type" value="Genomic_DNA"/>
</dbReference>
<feature type="transmembrane region" description="Helical" evidence="1">
    <location>
        <begin position="44"/>
        <end position="67"/>
    </location>
</feature>
<keyword evidence="1" id="KW-0472">Membrane</keyword>
<dbReference type="AlphaFoldDB" id="M0DTN8"/>
<keyword evidence="1" id="KW-1133">Transmembrane helix</keyword>
<name>M0DTN8_9EURY</name>
<dbReference type="OrthoDB" id="330985at2157"/>
<dbReference type="RefSeq" id="WP_006628904.1">
    <property type="nucleotide sequence ID" value="NZ_AOJD01000033.1"/>
</dbReference>